<dbReference type="Gene3D" id="2.40.50.100">
    <property type="match status" value="1"/>
</dbReference>
<dbReference type="EMBL" id="VMRY01000003">
    <property type="protein sequence ID" value="TVT59551.1"/>
    <property type="molecule type" value="Genomic_DNA"/>
</dbReference>
<reference evidence="4 5" key="1">
    <citation type="submission" date="2019-07" db="EMBL/GenBank/DDBJ databases">
        <title>The pathways for chlorine oxyanion respiration interact through the shared metabolite chlorate.</title>
        <authorList>
            <person name="Barnum T.P."/>
            <person name="Cheng Y."/>
            <person name="Hill K.A."/>
            <person name="Lucas L.N."/>
            <person name="Carlson H.K."/>
            <person name="Coates J.D."/>
        </authorList>
    </citation>
    <scope>NUCLEOTIDE SEQUENCE [LARGE SCALE GENOMIC DNA]</scope>
    <source>
        <strain evidence="4">BK-3</strain>
    </source>
</reference>
<dbReference type="Gene3D" id="1.10.287.470">
    <property type="entry name" value="Helix hairpin bin"/>
    <property type="match status" value="1"/>
</dbReference>
<dbReference type="PANTHER" id="PTHR30469:SF15">
    <property type="entry name" value="HLYD FAMILY OF SECRETION PROTEINS"/>
    <property type="match status" value="1"/>
</dbReference>
<feature type="domain" description="CzcB-like barrel-sandwich hybrid" evidence="3">
    <location>
        <begin position="105"/>
        <end position="244"/>
    </location>
</feature>
<name>A0A558DET6_9GAMM</name>
<comment type="caution">
    <text evidence="4">The sequence shown here is derived from an EMBL/GenBank/DDBJ whole genome shotgun (WGS) entry which is preliminary data.</text>
</comment>
<evidence type="ECO:0000313" key="4">
    <source>
        <dbReference type="EMBL" id="TVT59551.1"/>
    </source>
</evidence>
<sequence length="387" mass="42151">MPNTDPRYALHPGIRCYGKQGPTETDATAKPTTVKRDRRGKESARVMIKSHTSKQLIGGLLLAAASLSSHGEEKVTQVTIAKLSDITFFQTYSAPATAVSLNNSRISAETSGKILTIPVRVGDTVKQGDLLTELDCQANSYRVTRAEAGLKSIEARVNLASLQIKRTKSLIKTSSVSEERLNQQQADLQIALADQNAQYATLAEARLDQSRCRITAPFAGIVRERLAGEGEWVNPGQPVVRLSDQQRLEVSAQVSIDLIDSLKQANKIVLETNQGNFIVAIRQVVAAIESQGRNREVRFLFTDEQALPGSSGRLSWQSTAPSIPADIPVRRGGQLGLFLADNGTARFHPLNHALEGHPVEVDLPADTKVIMEGRQALNNSDQYKQAN</sequence>
<proteinExistence type="inferred from homology"/>
<dbReference type="GO" id="GO:1990281">
    <property type="term" value="C:efflux pump complex"/>
    <property type="evidence" value="ECO:0007669"/>
    <property type="project" value="TreeGrafter"/>
</dbReference>
<dbReference type="InterPro" id="IPR006143">
    <property type="entry name" value="RND_pump_MFP"/>
</dbReference>
<gene>
    <name evidence="4" type="ORF">FHK82_00785</name>
</gene>
<dbReference type="Pfam" id="PF25973">
    <property type="entry name" value="BSH_CzcB"/>
    <property type="match status" value="1"/>
</dbReference>
<evidence type="ECO:0000259" key="3">
    <source>
        <dbReference type="Pfam" id="PF25973"/>
    </source>
</evidence>
<protein>
    <submittedName>
        <fullName evidence="4">Efflux RND transporter periplasmic adaptor subunit</fullName>
    </submittedName>
</protein>
<feature type="region of interest" description="Disordered" evidence="2">
    <location>
        <begin position="1"/>
        <end position="43"/>
    </location>
</feature>
<evidence type="ECO:0000256" key="1">
    <source>
        <dbReference type="ARBA" id="ARBA00009477"/>
    </source>
</evidence>
<evidence type="ECO:0000313" key="5">
    <source>
        <dbReference type="Proteomes" id="UP000317355"/>
    </source>
</evidence>
<dbReference type="PANTHER" id="PTHR30469">
    <property type="entry name" value="MULTIDRUG RESISTANCE PROTEIN MDTA"/>
    <property type="match status" value="1"/>
</dbReference>
<dbReference type="AlphaFoldDB" id="A0A558DET6"/>
<organism evidence="4 5">
    <name type="scientific">Sedimenticola thiotaurini</name>
    <dbReference type="NCBI Taxonomy" id="1543721"/>
    <lineage>
        <taxon>Bacteria</taxon>
        <taxon>Pseudomonadati</taxon>
        <taxon>Pseudomonadota</taxon>
        <taxon>Gammaproteobacteria</taxon>
        <taxon>Chromatiales</taxon>
        <taxon>Sedimenticolaceae</taxon>
        <taxon>Sedimenticola</taxon>
    </lineage>
</organism>
<evidence type="ECO:0000256" key="2">
    <source>
        <dbReference type="SAM" id="MobiDB-lite"/>
    </source>
</evidence>
<dbReference type="SUPFAM" id="SSF111369">
    <property type="entry name" value="HlyD-like secretion proteins"/>
    <property type="match status" value="1"/>
</dbReference>
<dbReference type="NCBIfam" id="TIGR01730">
    <property type="entry name" value="RND_mfp"/>
    <property type="match status" value="1"/>
</dbReference>
<dbReference type="Gene3D" id="2.40.30.170">
    <property type="match status" value="1"/>
</dbReference>
<dbReference type="Proteomes" id="UP000317355">
    <property type="component" value="Unassembled WGS sequence"/>
</dbReference>
<accession>A0A558DET6</accession>
<comment type="similarity">
    <text evidence="1">Belongs to the membrane fusion protein (MFP) (TC 8.A.1) family.</text>
</comment>
<dbReference type="GO" id="GO:0015562">
    <property type="term" value="F:efflux transmembrane transporter activity"/>
    <property type="evidence" value="ECO:0007669"/>
    <property type="project" value="TreeGrafter"/>
</dbReference>
<dbReference type="InterPro" id="IPR058647">
    <property type="entry name" value="BSH_CzcB-like"/>
</dbReference>